<evidence type="ECO:0000313" key="1">
    <source>
        <dbReference type="EMBL" id="KAJ8623274.1"/>
    </source>
</evidence>
<name>A0ACC2KQ08_PERAE</name>
<dbReference type="Proteomes" id="UP001234297">
    <property type="component" value="Chromosome 10"/>
</dbReference>
<accession>A0ACC2KQ08</accession>
<reference evidence="1 2" key="1">
    <citation type="journal article" date="2022" name="Hortic Res">
        <title>A haplotype resolved chromosomal level avocado genome allows analysis of novel avocado genes.</title>
        <authorList>
            <person name="Nath O."/>
            <person name="Fletcher S.J."/>
            <person name="Hayward A."/>
            <person name="Shaw L.M."/>
            <person name="Masouleh A.K."/>
            <person name="Furtado A."/>
            <person name="Henry R.J."/>
            <person name="Mitter N."/>
        </authorList>
    </citation>
    <scope>NUCLEOTIDE SEQUENCE [LARGE SCALE GENOMIC DNA]</scope>
    <source>
        <strain evidence="2">cv. Hass</strain>
    </source>
</reference>
<evidence type="ECO:0000313" key="2">
    <source>
        <dbReference type="Proteomes" id="UP001234297"/>
    </source>
</evidence>
<proteinExistence type="predicted"/>
<sequence length="214" mass="24232">MIGPHPAHLACLERLPFSQIVQFTEIQAILDNVGSAKKIHMIDLEPGIGIQWSALIQALAVRVAYPFEHLKISAVGTSSENIMKIRKWLVSFAKTLNLPFSFKAVVVSDMKDIKEDLFELDAEEVVGVYAQLTLRTMLARPDCLENVMKVIKNLNPSIMIVTEVEVKHNSPSFINRFTKVLFHYSALFDCLDMYMDRNDANKMLVEDNFFSLGI</sequence>
<comment type="caution">
    <text evidence="1">The sequence shown here is derived from an EMBL/GenBank/DDBJ whole genome shotgun (WGS) entry which is preliminary data.</text>
</comment>
<dbReference type="EMBL" id="CM056818">
    <property type="protein sequence ID" value="KAJ8623274.1"/>
    <property type="molecule type" value="Genomic_DNA"/>
</dbReference>
<organism evidence="1 2">
    <name type="scientific">Persea americana</name>
    <name type="common">Avocado</name>
    <dbReference type="NCBI Taxonomy" id="3435"/>
    <lineage>
        <taxon>Eukaryota</taxon>
        <taxon>Viridiplantae</taxon>
        <taxon>Streptophyta</taxon>
        <taxon>Embryophyta</taxon>
        <taxon>Tracheophyta</taxon>
        <taxon>Spermatophyta</taxon>
        <taxon>Magnoliopsida</taxon>
        <taxon>Magnoliidae</taxon>
        <taxon>Laurales</taxon>
        <taxon>Lauraceae</taxon>
        <taxon>Persea</taxon>
    </lineage>
</organism>
<keyword evidence="2" id="KW-1185">Reference proteome</keyword>
<protein>
    <submittedName>
        <fullName evidence="1">Uncharacterized protein</fullName>
    </submittedName>
</protein>
<gene>
    <name evidence="1" type="ORF">MRB53_031803</name>
</gene>